<protein>
    <submittedName>
        <fullName evidence="7">Transcriptional repressor</fullName>
    </submittedName>
</protein>
<evidence type="ECO:0000256" key="2">
    <source>
        <dbReference type="ARBA" id="ARBA00022491"/>
    </source>
</evidence>
<dbReference type="Gene3D" id="1.10.10.10">
    <property type="entry name" value="Winged helix-like DNA-binding domain superfamily/Winged helix DNA-binding domain"/>
    <property type="match status" value="1"/>
</dbReference>
<dbReference type="Proteomes" id="UP000665561">
    <property type="component" value="Unassembled WGS sequence"/>
</dbReference>
<comment type="caution">
    <text evidence="7">The sequence shown here is derived from an EMBL/GenBank/DDBJ whole genome shotgun (WGS) entry which is preliminary data.</text>
</comment>
<keyword evidence="2" id="KW-0678">Repressor</keyword>
<dbReference type="RefSeq" id="WP_161740090.1">
    <property type="nucleotide sequence ID" value="NZ_JAAAMV010000001.1"/>
</dbReference>
<evidence type="ECO:0000256" key="3">
    <source>
        <dbReference type="ARBA" id="ARBA00022833"/>
    </source>
</evidence>
<evidence type="ECO:0000256" key="4">
    <source>
        <dbReference type="ARBA" id="ARBA00023015"/>
    </source>
</evidence>
<dbReference type="Gene3D" id="3.30.1490.190">
    <property type="match status" value="1"/>
</dbReference>
<evidence type="ECO:0000256" key="5">
    <source>
        <dbReference type="ARBA" id="ARBA00023125"/>
    </source>
</evidence>
<dbReference type="EMBL" id="JAAAMV010000001">
    <property type="protein sequence ID" value="NBD22321.1"/>
    <property type="molecule type" value="Genomic_DNA"/>
</dbReference>
<comment type="similarity">
    <text evidence="1">Belongs to the Fur family.</text>
</comment>
<dbReference type="InterPro" id="IPR002481">
    <property type="entry name" value="FUR"/>
</dbReference>
<name>A0ABW9XI85_9BACL</name>
<reference evidence="7 8" key="1">
    <citation type="submission" date="2020-01" db="EMBL/GenBank/DDBJ databases">
        <title>Paenibacillus soybeanensis sp. nov. isolated from the nodules of soybean (Glycine max(L.) Merr).</title>
        <authorList>
            <person name="Wang H."/>
        </authorList>
    </citation>
    <scope>NUCLEOTIDE SEQUENCE [LARGE SCALE GENOMIC DNA]</scope>
    <source>
        <strain evidence="7 8">T1</strain>
    </source>
</reference>
<evidence type="ECO:0000256" key="6">
    <source>
        <dbReference type="ARBA" id="ARBA00023163"/>
    </source>
</evidence>
<keyword evidence="3" id="KW-0862">Zinc</keyword>
<evidence type="ECO:0000313" key="8">
    <source>
        <dbReference type="Proteomes" id="UP000665561"/>
    </source>
</evidence>
<evidence type="ECO:0000313" key="7">
    <source>
        <dbReference type="EMBL" id="NBD22321.1"/>
    </source>
</evidence>
<dbReference type="CDD" id="cd07153">
    <property type="entry name" value="Fur_like"/>
    <property type="match status" value="1"/>
</dbReference>
<dbReference type="InterPro" id="IPR036390">
    <property type="entry name" value="WH_DNA-bd_sf"/>
</dbReference>
<dbReference type="PANTHER" id="PTHR33202">
    <property type="entry name" value="ZINC UPTAKE REGULATION PROTEIN"/>
    <property type="match status" value="1"/>
</dbReference>
<accession>A0ABW9XI85</accession>
<organism evidence="7 8">
    <name type="scientific">Paenibacillus glycinis</name>
    <dbReference type="NCBI Taxonomy" id="2697035"/>
    <lineage>
        <taxon>Bacteria</taxon>
        <taxon>Bacillati</taxon>
        <taxon>Bacillota</taxon>
        <taxon>Bacilli</taxon>
        <taxon>Bacillales</taxon>
        <taxon>Paenibacillaceae</taxon>
        <taxon>Paenibacillus</taxon>
    </lineage>
</organism>
<keyword evidence="8" id="KW-1185">Reference proteome</keyword>
<dbReference type="InterPro" id="IPR036388">
    <property type="entry name" value="WH-like_DNA-bd_sf"/>
</dbReference>
<dbReference type="SUPFAM" id="SSF46785">
    <property type="entry name" value="Winged helix' DNA-binding domain"/>
    <property type="match status" value="1"/>
</dbReference>
<gene>
    <name evidence="7" type="ORF">GT019_00395</name>
</gene>
<keyword evidence="4" id="KW-0805">Transcription regulation</keyword>
<keyword evidence="5" id="KW-0238">DNA-binding</keyword>
<evidence type="ECO:0000256" key="1">
    <source>
        <dbReference type="ARBA" id="ARBA00007957"/>
    </source>
</evidence>
<keyword evidence="6" id="KW-0804">Transcription</keyword>
<dbReference type="PANTHER" id="PTHR33202:SF7">
    <property type="entry name" value="FERRIC UPTAKE REGULATION PROTEIN"/>
    <property type="match status" value="1"/>
</dbReference>
<sequence length="134" mass="15291">MSRQSLTAPRRLILDILTESHDHPTASDIIDRLKTQGQSVAYATVYNSLRYLTEQGLIRELKLEGDASRYDSRTEDHQHIVCVSCGKVSEVMTESPKEWLRHIEEETGYSISEEQFLFKGVCGECRASNDRTVQ</sequence>
<dbReference type="Pfam" id="PF01475">
    <property type="entry name" value="FUR"/>
    <property type="match status" value="1"/>
</dbReference>
<dbReference type="InterPro" id="IPR043135">
    <property type="entry name" value="Fur_C"/>
</dbReference>
<proteinExistence type="inferred from homology"/>